<keyword evidence="2" id="KW-1185">Reference proteome</keyword>
<organism evidence="1 2">
    <name type="scientific">Streptomyces solicathayae</name>
    <dbReference type="NCBI Taxonomy" id="3081768"/>
    <lineage>
        <taxon>Bacteria</taxon>
        <taxon>Bacillati</taxon>
        <taxon>Actinomycetota</taxon>
        <taxon>Actinomycetes</taxon>
        <taxon>Kitasatosporales</taxon>
        <taxon>Streptomycetaceae</taxon>
        <taxon>Streptomyces</taxon>
    </lineage>
</organism>
<dbReference type="RefSeq" id="WP_318105099.1">
    <property type="nucleotide sequence ID" value="NZ_CP137573.1"/>
</dbReference>
<protein>
    <recommendedName>
        <fullName evidence="3">Molecular chaperone DnaJ</fullName>
    </recommendedName>
</protein>
<dbReference type="EMBL" id="CP137573">
    <property type="protein sequence ID" value="WOX23354.1"/>
    <property type="molecule type" value="Genomic_DNA"/>
</dbReference>
<accession>A0ABZ0LX49</accession>
<name>A0ABZ0LX49_9ACTN</name>
<gene>
    <name evidence="1" type="ORF">R2D22_18945</name>
</gene>
<dbReference type="Proteomes" id="UP001301731">
    <property type="component" value="Chromosome"/>
</dbReference>
<evidence type="ECO:0008006" key="3">
    <source>
        <dbReference type="Google" id="ProtNLM"/>
    </source>
</evidence>
<evidence type="ECO:0000313" key="1">
    <source>
        <dbReference type="EMBL" id="WOX23354.1"/>
    </source>
</evidence>
<reference evidence="1 2" key="1">
    <citation type="submission" date="2023-10" db="EMBL/GenBank/DDBJ databases">
        <title>The genome sequence of Streptomyces sp. HUAS YS2.</title>
        <authorList>
            <person name="Mo P."/>
        </authorList>
    </citation>
    <scope>NUCLEOTIDE SEQUENCE [LARGE SCALE GENOMIC DNA]</scope>
    <source>
        <strain evidence="1 2">HUAS YS2</strain>
    </source>
</reference>
<proteinExistence type="predicted"/>
<evidence type="ECO:0000313" key="2">
    <source>
        <dbReference type="Proteomes" id="UP001301731"/>
    </source>
</evidence>
<sequence>MATPTNVKPVPCPSCEGRGEVSHTVRVGRKRRVVGEQSGLCLTCLGTGEAPAGEERSS</sequence>